<reference evidence="1" key="1">
    <citation type="submission" date="2021-06" db="EMBL/GenBank/DDBJ databases">
        <authorList>
            <person name="Kallberg Y."/>
            <person name="Tangrot J."/>
            <person name="Rosling A."/>
        </authorList>
    </citation>
    <scope>NUCLEOTIDE SEQUENCE</scope>
    <source>
        <strain evidence="1">28 12/20/2015</strain>
    </source>
</reference>
<protein>
    <submittedName>
        <fullName evidence="1">6857_t:CDS:1</fullName>
    </submittedName>
</protein>
<sequence>LMSLLLTAIKSTACWTSQVEETEFFETNKENINSLGQNKACNSAKKSSDMLKINNKQQ</sequence>
<dbReference type="EMBL" id="CAJVPW010047345">
    <property type="protein sequence ID" value="CAG8759316.1"/>
    <property type="molecule type" value="Genomic_DNA"/>
</dbReference>
<evidence type="ECO:0000313" key="1">
    <source>
        <dbReference type="EMBL" id="CAG8759316.1"/>
    </source>
</evidence>
<comment type="caution">
    <text evidence="1">The sequence shown here is derived from an EMBL/GenBank/DDBJ whole genome shotgun (WGS) entry which is preliminary data.</text>
</comment>
<gene>
    <name evidence="1" type="ORF">SPELUC_LOCUS15029</name>
</gene>
<evidence type="ECO:0000313" key="2">
    <source>
        <dbReference type="Proteomes" id="UP000789366"/>
    </source>
</evidence>
<name>A0ACA9QNA4_9GLOM</name>
<keyword evidence="2" id="KW-1185">Reference proteome</keyword>
<feature type="non-terminal residue" evidence="1">
    <location>
        <position position="1"/>
    </location>
</feature>
<organism evidence="1 2">
    <name type="scientific">Cetraspora pellucida</name>
    <dbReference type="NCBI Taxonomy" id="1433469"/>
    <lineage>
        <taxon>Eukaryota</taxon>
        <taxon>Fungi</taxon>
        <taxon>Fungi incertae sedis</taxon>
        <taxon>Mucoromycota</taxon>
        <taxon>Glomeromycotina</taxon>
        <taxon>Glomeromycetes</taxon>
        <taxon>Diversisporales</taxon>
        <taxon>Gigasporaceae</taxon>
        <taxon>Cetraspora</taxon>
    </lineage>
</organism>
<dbReference type="Proteomes" id="UP000789366">
    <property type="component" value="Unassembled WGS sequence"/>
</dbReference>
<accession>A0ACA9QNA4</accession>
<proteinExistence type="predicted"/>